<proteinExistence type="predicted"/>
<keyword evidence="3" id="KW-1185">Reference proteome</keyword>
<sequence>MTHLVSYIAPTPSSVSHTLPVSRPAPELPYKCLSPIFSSLSAVNMKVLVNILLLSAVLLAIVIAKKKCYDEDVMLLMTSCADELTLTECQDLIKGCRANLTNYLSEIIPSDDDISVALADLRLRYLHLEQHSLLQHVSGLQYLHPEQNSLSEHVSGLRYQHPEQNSLSEHVSGLRYLHPEQHSLLQHVSGLRYQHSLSEYVSGLRYQHSLSEHVSGLRYLHPEQHSLIERVSGLRYQHPEQHSLSEEVPKRTGCSLAVHCSASG</sequence>
<evidence type="ECO:0000313" key="3">
    <source>
        <dbReference type="Proteomes" id="UP000747542"/>
    </source>
</evidence>
<accession>A0A8J5JVE7</accession>
<dbReference type="EMBL" id="JAHLQT010028706">
    <property type="protein sequence ID" value="KAG7161924.1"/>
    <property type="molecule type" value="Genomic_DNA"/>
</dbReference>
<evidence type="ECO:0000313" key="2">
    <source>
        <dbReference type="EMBL" id="KAG7161924.1"/>
    </source>
</evidence>
<dbReference type="AlphaFoldDB" id="A0A8J5JVE7"/>
<name>A0A8J5JVE7_HOMAM</name>
<protein>
    <submittedName>
        <fullName evidence="2">Uncharacterized protein</fullName>
    </submittedName>
</protein>
<dbReference type="Proteomes" id="UP000747542">
    <property type="component" value="Unassembled WGS sequence"/>
</dbReference>
<gene>
    <name evidence="2" type="ORF">Hamer_G019939</name>
</gene>
<feature type="transmembrane region" description="Helical" evidence="1">
    <location>
        <begin position="47"/>
        <end position="64"/>
    </location>
</feature>
<evidence type="ECO:0000256" key="1">
    <source>
        <dbReference type="SAM" id="Phobius"/>
    </source>
</evidence>
<keyword evidence="1" id="KW-1133">Transmembrane helix</keyword>
<keyword evidence="1" id="KW-0812">Transmembrane</keyword>
<comment type="caution">
    <text evidence="2">The sequence shown here is derived from an EMBL/GenBank/DDBJ whole genome shotgun (WGS) entry which is preliminary data.</text>
</comment>
<organism evidence="2 3">
    <name type="scientific">Homarus americanus</name>
    <name type="common">American lobster</name>
    <dbReference type="NCBI Taxonomy" id="6706"/>
    <lineage>
        <taxon>Eukaryota</taxon>
        <taxon>Metazoa</taxon>
        <taxon>Ecdysozoa</taxon>
        <taxon>Arthropoda</taxon>
        <taxon>Crustacea</taxon>
        <taxon>Multicrustacea</taxon>
        <taxon>Malacostraca</taxon>
        <taxon>Eumalacostraca</taxon>
        <taxon>Eucarida</taxon>
        <taxon>Decapoda</taxon>
        <taxon>Pleocyemata</taxon>
        <taxon>Astacidea</taxon>
        <taxon>Nephropoidea</taxon>
        <taxon>Nephropidae</taxon>
        <taxon>Homarus</taxon>
    </lineage>
</organism>
<reference evidence="2" key="1">
    <citation type="journal article" date="2021" name="Sci. Adv.">
        <title>The American lobster genome reveals insights on longevity, neural, and immune adaptations.</title>
        <authorList>
            <person name="Polinski J.M."/>
            <person name="Zimin A.V."/>
            <person name="Clark K.F."/>
            <person name="Kohn A.B."/>
            <person name="Sadowski N."/>
            <person name="Timp W."/>
            <person name="Ptitsyn A."/>
            <person name="Khanna P."/>
            <person name="Romanova D.Y."/>
            <person name="Williams P."/>
            <person name="Greenwood S.J."/>
            <person name="Moroz L.L."/>
            <person name="Walt D.R."/>
            <person name="Bodnar A.G."/>
        </authorList>
    </citation>
    <scope>NUCLEOTIDE SEQUENCE</scope>
    <source>
        <strain evidence="2">GMGI-L3</strain>
    </source>
</reference>
<keyword evidence="1" id="KW-0472">Membrane</keyword>